<dbReference type="Pfam" id="PF02518">
    <property type="entry name" value="HATPase_c"/>
    <property type="match status" value="1"/>
</dbReference>
<dbReference type="SMART" id="SM00388">
    <property type="entry name" value="HisKA"/>
    <property type="match status" value="1"/>
</dbReference>
<evidence type="ECO:0000256" key="5">
    <source>
        <dbReference type="ARBA" id="ARBA00022679"/>
    </source>
</evidence>
<name>W0SEZ0_9PROT</name>
<dbReference type="KEGG" id="shd:SUTH_01834"/>
<dbReference type="InterPro" id="IPR050736">
    <property type="entry name" value="Sensor_HK_Regulatory"/>
</dbReference>
<evidence type="ECO:0000256" key="4">
    <source>
        <dbReference type="ARBA" id="ARBA00022553"/>
    </source>
</evidence>
<reference evidence="12 13" key="1">
    <citation type="journal article" date="2014" name="Syst. Appl. Microbiol.">
        <title>Complete genomes of freshwater sulfur oxidizers Sulfuricella denitrificans skB26 and Sulfuritalea hydrogenivorans sk43H: genetic insights into the sulfur oxidation pathway of betaproteobacteria.</title>
        <authorList>
            <person name="Watanabe T."/>
            <person name="Kojima H."/>
            <person name="Fukui M."/>
        </authorList>
    </citation>
    <scope>NUCLEOTIDE SEQUENCE [LARGE SCALE GENOMIC DNA]</scope>
    <source>
        <strain evidence="12">DSM22779</strain>
    </source>
</reference>
<sequence length="885" mass="96543">MSCSPSERLRAQLKRCLAVGCGALLLAGAKSEAATPILMVHSYSQEYAWTHGQHDGFVAALKTDPGVTPALSTEYLDTKRRAYDGAYAKAMADHLRIKYAGYRPAAIYVSDDDALLFARDYLQHLFPAAPIFFSGVNDYAVGQSLDRSRFTGVFEKKEVAPNLDWLLRLDPGLRTLVFVGDGSNTHAAVEREIRKDLAGYPRVQARFVGERRLDRMLERLRGEPSQTLFLTTLGGMTDAGGEVLPLADTLRALSQGGRRVVSMEDAYVRDGVLGGFVTHGARQGAGAARLVLDYLKGKPLAEIPPVLKSPNAYLFDDAVLEAQKLTLPGDIAKQATLLNPRAAFFDAHRTLIVGGLYGLSAALVLAILAALYIVLRKNRELTRANVAAEKSSRLLNEAVSSIEQGFTIYDEHDRLVICNEAYRDFYAASADLIVPGNRFEDIVRRGAERGQYTDAVGRIDEWVASRVAQHQAADGKVVEQRLGDGRWLLIVEHRTPSGFIAGNRIDITALKRATALIEDRNAQLDAIFQLSPDGLVSFDRAGNVENVNAAFVGTTGMSAAEIVGRSMEELERRLRELAEAPEQWSGLEACFLQPKVGAGGTAATAARPRHQLVLRQPRAAALDLLGITGTATAVGRLLYMHNVTREMEVDRLKSEFLSHAAHELRTPMASIFGFTELLINQEFDEATRRDLLVTIHKQTQWLVDIINELLDLARIEARRGKDFRIEAVPIAPLVGDTVAAMNIDSSRWPLTVECDSGPPSVWADEAKLRQALTNVLGNAVKYSPEGGAIEIRCAAHDREGKHHIGIAVTDHGVGMRPDQVARVGERFYRADTSGRIPGTGLGMAIVKEIVELHGGGFKIDSAVGAGTTVFLWLPAEPRAAERNAA</sequence>
<keyword evidence="4" id="KW-0597">Phosphoprotein</keyword>
<evidence type="ECO:0000259" key="11">
    <source>
        <dbReference type="PROSITE" id="PS50112"/>
    </source>
</evidence>
<comment type="catalytic activity">
    <reaction evidence="1">
        <text>ATP + protein L-histidine = ADP + protein N-phospho-L-histidine.</text>
        <dbReference type="EC" id="2.7.13.3"/>
    </reaction>
</comment>
<keyword evidence="6" id="KW-0418">Kinase</keyword>
<dbReference type="InterPro" id="IPR003594">
    <property type="entry name" value="HATPase_dom"/>
</dbReference>
<keyword evidence="9" id="KW-0812">Transmembrane</keyword>
<dbReference type="Gene3D" id="3.40.50.2300">
    <property type="match status" value="2"/>
</dbReference>
<evidence type="ECO:0000256" key="1">
    <source>
        <dbReference type="ARBA" id="ARBA00000085"/>
    </source>
</evidence>
<dbReference type="SUPFAM" id="SSF55785">
    <property type="entry name" value="PYP-like sensor domain (PAS domain)"/>
    <property type="match status" value="1"/>
</dbReference>
<dbReference type="GO" id="GO:0000155">
    <property type="term" value="F:phosphorelay sensor kinase activity"/>
    <property type="evidence" value="ECO:0007669"/>
    <property type="project" value="InterPro"/>
</dbReference>
<evidence type="ECO:0000256" key="9">
    <source>
        <dbReference type="SAM" id="Phobius"/>
    </source>
</evidence>
<keyword evidence="13" id="KW-1185">Reference proteome</keyword>
<dbReference type="EC" id="2.7.13.3" evidence="3"/>
<evidence type="ECO:0000313" key="12">
    <source>
        <dbReference type="EMBL" id="BAO29626.1"/>
    </source>
</evidence>
<organism evidence="12 13">
    <name type="scientific">Sulfuritalea hydrogenivorans sk43H</name>
    <dbReference type="NCBI Taxonomy" id="1223802"/>
    <lineage>
        <taxon>Bacteria</taxon>
        <taxon>Pseudomonadati</taxon>
        <taxon>Pseudomonadota</taxon>
        <taxon>Betaproteobacteria</taxon>
        <taxon>Nitrosomonadales</taxon>
        <taxon>Sterolibacteriaceae</taxon>
        <taxon>Sulfuritalea</taxon>
    </lineage>
</organism>
<dbReference type="PANTHER" id="PTHR43711:SF1">
    <property type="entry name" value="HISTIDINE KINASE 1"/>
    <property type="match status" value="1"/>
</dbReference>
<gene>
    <name evidence="12" type="ORF">SUTH_01834</name>
</gene>
<dbReference type="Gene3D" id="1.10.287.130">
    <property type="match status" value="1"/>
</dbReference>
<feature type="domain" description="PAS" evidence="11">
    <location>
        <begin position="520"/>
        <end position="567"/>
    </location>
</feature>
<dbReference type="SUPFAM" id="SSF47384">
    <property type="entry name" value="Homodimeric domain of signal transducing histidine kinase"/>
    <property type="match status" value="1"/>
</dbReference>
<dbReference type="GO" id="GO:0005886">
    <property type="term" value="C:plasma membrane"/>
    <property type="evidence" value="ECO:0007669"/>
    <property type="project" value="UniProtKB-SubCell"/>
</dbReference>
<dbReference type="CDD" id="cd00075">
    <property type="entry name" value="HATPase"/>
    <property type="match status" value="1"/>
</dbReference>
<keyword evidence="5" id="KW-0808">Transferase</keyword>
<keyword evidence="7" id="KW-0902">Two-component regulatory system</keyword>
<comment type="subcellular location">
    <subcellularLocation>
        <location evidence="2">Cell inner membrane</location>
        <topology evidence="2">Multi-pass membrane protein</topology>
    </subcellularLocation>
</comment>
<dbReference type="Pfam" id="PF00512">
    <property type="entry name" value="HisKA"/>
    <property type="match status" value="1"/>
</dbReference>
<dbReference type="SMART" id="SM00387">
    <property type="entry name" value="HATPase_c"/>
    <property type="match status" value="1"/>
</dbReference>
<dbReference type="InterPro" id="IPR000014">
    <property type="entry name" value="PAS"/>
</dbReference>
<dbReference type="Gene3D" id="3.30.450.20">
    <property type="entry name" value="PAS domain"/>
    <property type="match status" value="2"/>
</dbReference>
<dbReference type="InterPro" id="IPR004358">
    <property type="entry name" value="Sig_transdc_His_kin-like_C"/>
</dbReference>
<protein>
    <recommendedName>
        <fullName evidence="3">histidine kinase</fullName>
        <ecNumber evidence="3">2.7.13.3</ecNumber>
    </recommendedName>
</protein>
<dbReference type="NCBIfam" id="TIGR00229">
    <property type="entry name" value="sensory_box"/>
    <property type="match status" value="1"/>
</dbReference>
<evidence type="ECO:0000256" key="6">
    <source>
        <dbReference type="ARBA" id="ARBA00022777"/>
    </source>
</evidence>
<proteinExistence type="predicted"/>
<dbReference type="InterPro" id="IPR005467">
    <property type="entry name" value="His_kinase_dom"/>
</dbReference>
<dbReference type="RefSeq" id="WP_171817342.1">
    <property type="nucleotide sequence ID" value="NZ_AP012547.1"/>
</dbReference>
<dbReference type="PRINTS" id="PR00344">
    <property type="entry name" value="BCTRLSENSOR"/>
</dbReference>
<dbReference type="Proteomes" id="UP000031637">
    <property type="component" value="Chromosome"/>
</dbReference>
<dbReference type="STRING" id="1223802.SUTH_01834"/>
<dbReference type="CDD" id="cd00082">
    <property type="entry name" value="HisKA"/>
    <property type="match status" value="1"/>
</dbReference>
<evidence type="ECO:0000259" key="10">
    <source>
        <dbReference type="PROSITE" id="PS50109"/>
    </source>
</evidence>
<dbReference type="SMART" id="SM00091">
    <property type="entry name" value="PAS"/>
    <property type="match status" value="2"/>
</dbReference>
<dbReference type="SUPFAM" id="SSF55874">
    <property type="entry name" value="ATPase domain of HSP90 chaperone/DNA topoisomerase II/histidine kinase"/>
    <property type="match status" value="1"/>
</dbReference>
<dbReference type="InterPro" id="IPR003661">
    <property type="entry name" value="HisK_dim/P_dom"/>
</dbReference>
<evidence type="ECO:0000256" key="7">
    <source>
        <dbReference type="ARBA" id="ARBA00023012"/>
    </source>
</evidence>
<dbReference type="EMBL" id="AP012547">
    <property type="protein sequence ID" value="BAO29626.1"/>
    <property type="molecule type" value="Genomic_DNA"/>
</dbReference>
<dbReference type="AlphaFoldDB" id="W0SEZ0"/>
<dbReference type="InterPro" id="IPR035965">
    <property type="entry name" value="PAS-like_dom_sf"/>
</dbReference>
<feature type="domain" description="Histidine kinase" evidence="10">
    <location>
        <begin position="659"/>
        <end position="877"/>
    </location>
</feature>
<evidence type="ECO:0000313" key="13">
    <source>
        <dbReference type="Proteomes" id="UP000031637"/>
    </source>
</evidence>
<dbReference type="Pfam" id="PF12860">
    <property type="entry name" value="PAS_7"/>
    <property type="match status" value="1"/>
</dbReference>
<dbReference type="InterPro" id="IPR036890">
    <property type="entry name" value="HATPase_C_sf"/>
</dbReference>
<accession>W0SEZ0</accession>
<dbReference type="Gene3D" id="3.30.565.10">
    <property type="entry name" value="Histidine kinase-like ATPase, C-terminal domain"/>
    <property type="match status" value="1"/>
</dbReference>
<keyword evidence="8 9" id="KW-0472">Membrane</keyword>
<dbReference type="HOGENOM" id="CLU_325684_0_0_4"/>
<evidence type="ECO:0000256" key="8">
    <source>
        <dbReference type="ARBA" id="ARBA00023136"/>
    </source>
</evidence>
<evidence type="ECO:0000256" key="2">
    <source>
        <dbReference type="ARBA" id="ARBA00004429"/>
    </source>
</evidence>
<dbReference type="InterPro" id="IPR036097">
    <property type="entry name" value="HisK_dim/P_sf"/>
</dbReference>
<keyword evidence="9" id="KW-1133">Transmembrane helix</keyword>
<dbReference type="PROSITE" id="PS50112">
    <property type="entry name" value="PAS"/>
    <property type="match status" value="1"/>
</dbReference>
<dbReference type="FunFam" id="3.30.565.10:FF:000006">
    <property type="entry name" value="Sensor histidine kinase WalK"/>
    <property type="match status" value="1"/>
</dbReference>
<evidence type="ECO:0000256" key="3">
    <source>
        <dbReference type="ARBA" id="ARBA00012438"/>
    </source>
</evidence>
<dbReference type="PANTHER" id="PTHR43711">
    <property type="entry name" value="TWO-COMPONENT HISTIDINE KINASE"/>
    <property type="match status" value="1"/>
</dbReference>
<dbReference type="PROSITE" id="PS50109">
    <property type="entry name" value="HIS_KIN"/>
    <property type="match status" value="1"/>
</dbReference>
<dbReference type="FunFam" id="1.10.287.130:FF:000001">
    <property type="entry name" value="Two-component sensor histidine kinase"/>
    <property type="match status" value="1"/>
</dbReference>
<feature type="transmembrane region" description="Helical" evidence="9">
    <location>
        <begin position="351"/>
        <end position="375"/>
    </location>
</feature>